<accession>A0A853AMD0</accession>
<evidence type="ECO:0000313" key="2">
    <source>
        <dbReference type="EMBL" id="NYI85255.1"/>
    </source>
</evidence>
<organism evidence="2 3">
    <name type="scientific">Saccharopolyspora hordei</name>
    <dbReference type="NCBI Taxonomy" id="1838"/>
    <lineage>
        <taxon>Bacteria</taxon>
        <taxon>Bacillati</taxon>
        <taxon>Actinomycetota</taxon>
        <taxon>Actinomycetes</taxon>
        <taxon>Pseudonocardiales</taxon>
        <taxon>Pseudonocardiaceae</taxon>
        <taxon>Saccharopolyspora</taxon>
    </lineage>
</organism>
<evidence type="ECO:0008006" key="4">
    <source>
        <dbReference type="Google" id="ProtNLM"/>
    </source>
</evidence>
<dbReference type="InterPro" id="IPR036890">
    <property type="entry name" value="HATPase_C_sf"/>
</dbReference>
<dbReference type="Proteomes" id="UP000587002">
    <property type="component" value="Unassembled WGS sequence"/>
</dbReference>
<keyword evidence="3" id="KW-1185">Reference proteome</keyword>
<protein>
    <recommendedName>
        <fullName evidence="4">ATP-binding protein</fullName>
    </recommendedName>
</protein>
<feature type="region of interest" description="Disordered" evidence="1">
    <location>
        <begin position="131"/>
        <end position="160"/>
    </location>
</feature>
<comment type="caution">
    <text evidence="2">The sequence shown here is derived from an EMBL/GenBank/DDBJ whole genome shotgun (WGS) entry which is preliminary data.</text>
</comment>
<proteinExistence type="predicted"/>
<gene>
    <name evidence="2" type="ORF">HNR68_003885</name>
</gene>
<evidence type="ECO:0000313" key="3">
    <source>
        <dbReference type="Proteomes" id="UP000587002"/>
    </source>
</evidence>
<dbReference type="Gene3D" id="3.30.565.10">
    <property type="entry name" value="Histidine kinase-like ATPase, C-terminal domain"/>
    <property type="match status" value="1"/>
</dbReference>
<evidence type="ECO:0000256" key="1">
    <source>
        <dbReference type="SAM" id="MobiDB-lite"/>
    </source>
</evidence>
<dbReference type="AlphaFoldDB" id="A0A853AMD0"/>
<name>A0A853AMD0_9PSEU</name>
<reference evidence="2 3" key="1">
    <citation type="submission" date="2020-07" db="EMBL/GenBank/DDBJ databases">
        <title>Sequencing the genomes of 1000 actinobacteria strains.</title>
        <authorList>
            <person name="Klenk H.-P."/>
        </authorList>
    </citation>
    <scope>NUCLEOTIDE SEQUENCE [LARGE SCALE GENOMIC DNA]</scope>
    <source>
        <strain evidence="2 3">DSM 44065</strain>
    </source>
</reference>
<sequence>MEDDSQVNTQTAQVDDLRLIALPSAVNCAEMFVRFTLTEWSLTDLIDETTQLTTALVTAAVDNANQDSAGFITVRLRLSGDSLVCEVEDEQASVPPALAPGFAGGRCGSTTLRGGGSLVWCEVPLPGGVSADAVPLPRRSKTRRSPMAEHPAEETAEIDPEVVKRLLSGLSNADLG</sequence>
<dbReference type="EMBL" id="JACCFJ010000001">
    <property type="protein sequence ID" value="NYI85255.1"/>
    <property type="molecule type" value="Genomic_DNA"/>
</dbReference>